<protein>
    <recommendedName>
        <fullName evidence="1">Reverse transcriptase zinc-binding domain-containing protein</fullName>
    </recommendedName>
</protein>
<sequence length="299" mass="34998">MQRPHLVRWNLVCMEKRKGGLGVRNLALMNRALISKWNWHFANEREAFWKKVINQKYGVEEGDWCTRAVSERYGVGLWNAIRNKWLFFKNRLTYQVGNGRSVKFWKDKWYGDELLCESFPSLYSISLSKDAWVSDVWNPNRDGESWTPLFSRAVNDWEIAMVERFMLKIQAFRVQKEDDDRVVWTASKSGDFSVKSLYSILEPGEAVLFPCNGIWRVTAPPKVAFFAWEASWGKILTLEQVQRRGYFMANRCFLCLSKMETADHLLLHCVKTRVLWNLVFSLFGVAWVLPCTVKDTLLG</sequence>
<feature type="domain" description="Reverse transcriptase zinc-binding" evidence="1">
    <location>
        <begin position="192"/>
        <end position="276"/>
    </location>
</feature>
<dbReference type="Proteomes" id="UP001168098">
    <property type="component" value="Unassembled WGS sequence"/>
</dbReference>
<dbReference type="PANTHER" id="PTHR36617">
    <property type="entry name" value="PROTEIN, PUTATIVE-RELATED"/>
    <property type="match status" value="1"/>
</dbReference>
<name>A0AA39DES7_VITRO</name>
<reference evidence="2 3" key="1">
    <citation type="journal article" date="2023" name="BMC Biotechnol.">
        <title>Vitis rotundifolia cv Carlos genome sequencing.</title>
        <authorList>
            <person name="Huff M."/>
            <person name="Hulse-Kemp A."/>
            <person name="Scheffler B."/>
            <person name="Youngblood R."/>
            <person name="Simpson S."/>
            <person name="Babiker E."/>
            <person name="Staton M."/>
        </authorList>
    </citation>
    <scope>NUCLEOTIDE SEQUENCE [LARGE SCALE GENOMIC DNA]</scope>
    <source>
        <tissue evidence="2">Leaf</tissue>
    </source>
</reference>
<dbReference type="AlphaFoldDB" id="A0AA39DES7"/>
<proteinExistence type="predicted"/>
<dbReference type="EMBL" id="JARBHA010000014">
    <property type="protein sequence ID" value="KAJ9682283.1"/>
    <property type="molecule type" value="Genomic_DNA"/>
</dbReference>
<organism evidence="2 3">
    <name type="scientific">Vitis rotundifolia</name>
    <name type="common">Muscadine grape</name>
    <dbReference type="NCBI Taxonomy" id="103349"/>
    <lineage>
        <taxon>Eukaryota</taxon>
        <taxon>Viridiplantae</taxon>
        <taxon>Streptophyta</taxon>
        <taxon>Embryophyta</taxon>
        <taxon>Tracheophyta</taxon>
        <taxon>Spermatophyta</taxon>
        <taxon>Magnoliopsida</taxon>
        <taxon>eudicotyledons</taxon>
        <taxon>Gunneridae</taxon>
        <taxon>Pentapetalae</taxon>
        <taxon>rosids</taxon>
        <taxon>Vitales</taxon>
        <taxon>Vitaceae</taxon>
        <taxon>Viteae</taxon>
        <taxon>Vitis</taxon>
    </lineage>
</organism>
<evidence type="ECO:0000313" key="2">
    <source>
        <dbReference type="EMBL" id="KAJ9682283.1"/>
    </source>
</evidence>
<dbReference type="PANTHER" id="PTHR36617:SF15">
    <property type="entry name" value="REVERSE TRANSCRIPTASE ZINC-BINDING DOMAIN-CONTAINING PROTEIN"/>
    <property type="match status" value="1"/>
</dbReference>
<dbReference type="Pfam" id="PF13966">
    <property type="entry name" value="zf-RVT"/>
    <property type="match status" value="1"/>
</dbReference>
<evidence type="ECO:0000313" key="3">
    <source>
        <dbReference type="Proteomes" id="UP001168098"/>
    </source>
</evidence>
<accession>A0AA39DES7</accession>
<comment type="caution">
    <text evidence="2">The sequence shown here is derived from an EMBL/GenBank/DDBJ whole genome shotgun (WGS) entry which is preliminary data.</text>
</comment>
<gene>
    <name evidence="2" type="ORF">PVL29_018255</name>
</gene>
<dbReference type="InterPro" id="IPR026960">
    <property type="entry name" value="RVT-Znf"/>
</dbReference>
<evidence type="ECO:0000259" key="1">
    <source>
        <dbReference type="Pfam" id="PF13966"/>
    </source>
</evidence>
<keyword evidence="3" id="KW-1185">Reference proteome</keyword>